<evidence type="ECO:0000259" key="1">
    <source>
        <dbReference type="Pfam" id="PF12867"/>
    </source>
</evidence>
<dbReference type="InterPro" id="IPR024775">
    <property type="entry name" value="DinB-like"/>
</dbReference>
<dbReference type="EMBL" id="CP072643">
    <property type="protein sequence ID" value="QUV95629.1"/>
    <property type="molecule type" value="Genomic_DNA"/>
</dbReference>
<dbReference type="RefSeq" id="WP_211423845.1">
    <property type="nucleotide sequence ID" value="NZ_CP072643.1"/>
</dbReference>
<keyword evidence="3" id="KW-1185">Reference proteome</keyword>
<dbReference type="Pfam" id="PF12867">
    <property type="entry name" value="DinB_2"/>
    <property type="match status" value="1"/>
</dbReference>
<feature type="domain" description="DinB-like" evidence="1">
    <location>
        <begin position="46"/>
        <end position="173"/>
    </location>
</feature>
<evidence type="ECO:0000313" key="2">
    <source>
        <dbReference type="EMBL" id="QUV95629.1"/>
    </source>
</evidence>
<organism evidence="2 3">
    <name type="scientific">Chloracidobacterium sp. N</name>
    <dbReference type="NCBI Taxonomy" id="2821540"/>
    <lineage>
        <taxon>Bacteria</taxon>
        <taxon>Pseudomonadati</taxon>
        <taxon>Acidobacteriota</taxon>
        <taxon>Terriglobia</taxon>
        <taxon>Terriglobales</taxon>
        <taxon>Acidobacteriaceae</taxon>
        <taxon>Chloracidobacterium</taxon>
        <taxon>Chloracidobacterium aggregatum</taxon>
    </lineage>
</organism>
<dbReference type="SUPFAM" id="SSF109854">
    <property type="entry name" value="DinB/YfiT-like putative metalloenzymes"/>
    <property type="match status" value="1"/>
</dbReference>
<protein>
    <submittedName>
        <fullName evidence="2">DinB family protein</fullName>
    </submittedName>
</protein>
<gene>
    <name evidence="2" type="ORF">J8C05_12420</name>
</gene>
<dbReference type="Gene3D" id="1.20.120.450">
    <property type="entry name" value="dinb family like domain"/>
    <property type="match status" value="1"/>
</dbReference>
<accession>A0ABX8B3Y5</accession>
<name>A0ABX8B3Y5_9BACT</name>
<dbReference type="InterPro" id="IPR034660">
    <property type="entry name" value="DinB/YfiT-like"/>
</dbReference>
<evidence type="ECO:0000313" key="3">
    <source>
        <dbReference type="Proteomes" id="UP000677668"/>
    </source>
</evidence>
<sequence>MDTTPELSREGLRERLTHSLEAAIRELTALSDAQRTCPLKPSRANPDIVWTPCDHFAHLIGTERYFQREIEKALTENPEARPQPYANAPNRPNEDVMAAVHAFNDQWILKHRDKSFAELVVMARETRAHTLDMLDRTSDDQLACSMPVPWGLATIGEVFDLQTRHMDMHLGFIREGLAAKA</sequence>
<dbReference type="Proteomes" id="UP000677668">
    <property type="component" value="Chromosome 2"/>
</dbReference>
<proteinExistence type="predicted"/>
<reference evidence="2 3" key="1">
    <citation type="submission" date="2021-03" db="EMBL/GenBank/DDBJ databases">
        <title>Genomic and phenotypic characterization of Chloracidobacterium isolates provides evidence for multiple species.</title>
        <authorList>
            <person name="Saini M.K."/>
            <person name="Costas A.M.G."/>
            <person name="Tank M."/>
            <person name="Bryant D.A."/>
        </authorList>
    </citation>
    <scope>NUCLEOTIDE SEQUENCE [LARGE SCALE GENOMIC DNA]</scope>
    <source>
        <strain evidence="2 3">N</strain>
    </source>
</reference>